<evidence type="ECO:0000313" key="1">
    <source>
        <dbReference type="EMBL" id="QHU32954.1"/>
    </source>
</evidence>
<protein>
    <submittedName>
        <fullName evidence="1">Uncharacterized protein</fullName>
    </submittedName>
</protein>
<organism evidence="1">
    <name type="scientific">viral metagenome</name>
    <dbReference type="NCBI Taxonomy" id="1070528"/>
    <lineage>
        <taxon>unclassified sequences</taxon>
        <taxon>metagenomes</taxon>
        <taxon>organismal metagenomes</taxon>
    </lineage>
</organism>
<sequence length="113" mass="13556">MEKFIKIFKEVYGENNIISSDKTITIRPYWIDNISSRYKPNIQDMIHSIESTLKLIDSNNHYYYFLNPKIMDILPFFSIYKNTIGKPQCEVTIEDRISLRIFLVIKIEHDPFF</sequence>
<dbReference type="EMBL" id="MN740556">
    <property type="protein sequence ID" value="QHU32954.1"/>
    <property type="molecule type" value="Genomic_DNA"/>
</dbReference>
<reference evidence="1" key="1">
    <citation type="journal article" date="2020" name="Nature">
        <title>Giant virus diversity and host interactions through global metagenomics.</title>
        <authorList>
            <person name="Schulz F."/>
            <person name="Roux S."/>
            <person name="Paez-Espino D."/>
            <person name="Jungbluth S."/>
            <person name="Walsh D.A."/>
            <person name="Denef V.J."/>
            <person name="McMahon K.D."/>
            <person name="Konstantinidis K.T."/>
            <person name="Eloe-Fadrosh E.A."/>
            <person name="Kyrpides N.C."/>
            <person name="Woyke T."/>
        </authorList>
    </citation>
    <scope>NUCLEOTIDE SEQUENCE</scope>
    <source>
        <strain evidence="1">GVMAG-S-1014582-52</strain>
    </source>
</reference>
<name>A0A6C0LTR9_9ZZZZ</name>
<dbReference type="AlphaFoldDB" id="A0A6C0LTR9"/>
<accession>A0A6C0LTR9</accession>
<proteinExistence type="predicted"/>